<keyword evidence="3" id="KW-1185">Reference proteome</keyword>
<protein>
    <submittedName>
        <fullName evidence="2">Uncharacterized protein</fullName>
    </submittedName>
</protein>
<proteinExistence type="predicted"/>
<feature type="compositionally biased region" description="Basic residues" evidence="1">
    <location>
        <begin position="92"/>
        <end position="106"/>
    </location>
</feature>
<dbReference type="AlphaFoldDB" id="A0A8K0GLC3"/>
<evidence type="ECO:0000313" key="2">
    <source>
        <dbReference type="EMBL" id="KAF2905847.1"/>
    </source>
</evidence>
<evidence type="ECO:0000256" key="1">
    <source>
        <dbReference type="SAM" id="MobiDB-lite"/>
    </source>
</evidence>
<feature type="region of interest" description="Disordered" evidence="1">
    <location>
        <begin position="156"/>
        <end position="179"/>
    </location>
</feature>
<dbReference type="EMBL" id="VTPC01000421">
    <property type="protein sequence ID" value="KAF2905847.1"/>
    <property type="molecule type" value="Genomic_DNA"/>
</dbReference>
<sequence length="179" mass="19286">MDLPREDLRALDMEDKLVFFDQVVRGLQYNLRQPRFMGLQIEDLEDHFATQPVASNLTQHVEQGQLEEPTKDAAMEEDAIDAAATTTDNGKKMTKRQRQRAKKKTARERAAAVRDGAASLPGVVVAPADCDAVPTGTDAAASGQASAPAVDSGLAATIQLPRTTSTAPRTPRRCRGTAT</sequence>
<feature type="compositionally biased region" description="Basic residues" evidence="1">
    <location>
        <begin position="170"/>
        <end position="179"/>
    </location>
</feature>
<gene>
    <name evidence="2" type="ORF">ILUMI_00329</name>
</gene>
<name>A0A8K0GLC3_IGNLU</name>
<reference evidence="2" key="1">
    <citation type="submission" date="2019-08" db="EMBL/GenBank/DDBJ databases">
        <title>The genome of the North American firefly Photinus pyralis.</title>
        <authorList>
            <consortium name="Photinus pyralis genome working group"/>
            <person name="Fallon T.R."/>
            <person name="Sander Lower S.E."/>
            <person name="Weng J.-K."/>
        </authorList>
    </citation>
    <scope>NUCLEOTIDE SEQUENCE</scope>
    <source>
        <strain evidence="2">TRF0915ILg1</strain>
        <tissue evidence="2">Whole body</tissue>
    </source>
</reference>
<accession>A0A8K0GLC3</accession>
<feature type="region of interest" description="Disordered" evidence="1">
    <location>
        <begin position="83"/>
        <end position="107"/>
    </location>
</feature>
<comment type="caution">
    <text evidence="2">The sequence shown here is derived from an EMBL/GenBank/DDBJ whole genome shotgun (WGS) entry which is preliminary data.</text>
</comment>
<evidence type="ECO:0000313" key="3">
    <source>
        <dbReference type="Proteomes" id="UP000801492"/>
    </source>
</evidence>
<organism evidence="2 3">
    <name type="scientific">Ignelater luminosus</name>
    <name type="common">Cucubano</name>
    <name type="synonym">Pyrophorus luminosus</name>
    <dbReference type="NCBI Taxonomy" id="2038154"/>
    <lineage>
        <taxon>Eukaryota</taxon>
        <taxon>Metazoa</taxon>
        <taxon>Ecdysozoa</taxon>
        <taxon>Arthropoda</taxon>
        <taxon>Hexapoda</taxon>
        <taxon>Insecta</taxon>
        <taxon>Pterygota</taxon>
        <taxon>Neoptera</taxon>
        <taxon>Endopterygota</taxon>
        <taxon>Coleoptera</taxon>
        <taxon>Polyphaga</taxon>
        <taxon>Elateriformia</taxon>
        <taxon>Elateroidea</taxon>
        <taxon>Elateridae</taxon>
        <taxon>Agrypninae</taxon>
        <taxon>Pyrophorini</taxon>
        <taxon>Ignelater</taxon>
    </lineage>
</organism>
<dbReference type="Proteomes" id="UP000801492">
    <property type="component" value="Unassembled WGS sequence"/>
</dbReference>